<gene>
    <name evidence="2" type="ORF">FE263_09865</name>
</gene>
<keyword evidence="3" id="KW-1185">Reference proteome</keyword>
<dbReference type="RefSeq" id="WP_138325840.1">
    <property type="nucleotide sequence ID" value="NZ_VCDI01000003.1"/>
</dbReference>
<reference evidence="2 3" key="1">
    <citation type="submission" date="2019-05" db="EMBL/GenBank/DDBJ databases">
        <authorList>
            <person name="Pankratov T."/>
            <person name="Grouzdev D."/>
        </authorList>
    </citation>
    <scope>NUCLEOTIDE SEQUENCE [LARGE SCALE GENOMIC DNA]</scope>
    <source>
        <strain evidence="2 3">KEBCLARHB70R</strain>
    </source>
</reference>
<keyword evidence="1" id="KW-1133">Transmembrane helix</keyword>
<name>A0A5R9JDK4_9PROT</name>
<accession>A0A5R9JDK4</accession>
<dbReference type="Proteomes" id="UP000305654">
    <property type="component" value="Unassembled WGS sequence"/>
</dbReference>
<evidence type="ECO:0000256" key="1">
    <source>
        <dbReference type="SAM" id="Phobius"/>
    </source>
</evidence>
<keyword evidence="1" id="KW-0472">Membrane</keyword>
<proteinExistence type="predicted"/>
<dbReference type="EMBL" id="VCDI01000003">
    <property type="protein sequence ID" value="TLU72378.1"/>
    <property type="molecule type" value="Genomic_DNA"/>
</dbReference>
<comment type="caution">
    <text evidence="2">The sequence shown here is derived from an EMBL/GenBank/DDBJ whole genome shotgun (WGS) entry which is preliminary data.</text>
</comment>
<dbReference type="AlphaFoldDB" id="A0A5R9JDK4"/>
<sequence length="74" mass="7860">MSPRAAHPVALAGWPHGDRTAGSRALQMIKFFLAVLVLGVVALAGGFIYLGAKPPRPQVQQMHVLLPNDRFGGS</sequence>
<organism evidence="2 3">
    <name type="scientific">Lichenicoccus roseus</name>
    <dbReference type="NCBI Taxonomy" id="2683649"/>
    <lineage>
        <taxon>Bacteria</taxon>
        <taxon>Pseudomonadati</taxon>
        <taxon>Pseudomonadota</taxon>
        <taxon>Alphaproteobacteria</taxon>
        <taxon>Acetobacterales</taxon>
        <taxon>Acetobacteraceae</taxon>
        <taxon>Lichenicoccus</taxon>
    </lineage>
</organism>
<keyword evidence="1" id="KW-0812">Transmembrane</keyword>
<evidence type="ECO:0000313" key="3">
    <source>
        <dbReference type="Proteomes" id="UP000305654"/>
    </source>
</evidence>
<feature type="transmembrane region" description="Helical" evidence="1">
    <location>
        <begin position="31"/>
        <end position="52"/>
    </location>
</feature>
<evidence type="ECO:0000313" key="2">
    <source>
        <dbReference type="EMBL" id="TLU72378.1"/>
    </source>
</evidence>
<protein>
    <submittedName>
        <fullName evidence="2">Uncharacterized protein</fullName>
    </submittedName>
</protein>